<proteinExistence type="predicted"/>
<dbReference type="Proteomes" id="UP000281498">
    <property type="component" value="Unassembled WGS sequence"/>
</dbReference>
<protein>
    <recommendedName>
        <fullName evidence="3">Threonine dehydratase</fullName>
    </recommendedName>
</protein>
<sequence length="117" mass="13304">MKESAKNHPIHENHTHKHSIACGHTKIRHGDHIDYVHNGHLHHEHSGHWDECKIPITHSNPDVCHALSCGCLHEESCGHEKVPHGDHMDYLVNGRLHHVHGEHCDDHGPVELVTTLY</sequence>
<comment type="caution">
    <text evidence="1">The sequence shown here is derived from an EMBL/GenBank/DDBJ whole genome shotgun (WGS) entry which is preliminary data.</text>
</comment>
<accession>A0A3A9KIQ6</accession>
<evidence type="ECO:0000313" key="1">
    <source>
        <dbReference type="EMBL" id="RKL64766.1"/>
    </source>
</evidence>
<dbReference type="EMBL" id="PDOE01000040">
    <property type="protein sequence ID" value="RKL64766.1"/>
    <property type="molecule type" value="Genomic_DNA"/>
</dbReference>
<name>A0A3A9KIQ6_9BACI</name>
<dbReference type="AlphaFoldDB" id="A0A3A9KIQ6"/>
<evidence type="ECO:0000313" key="2">
    <source>
        <dbReference type="Proteomes" id="UP000281498"/>
    </source>
</evidence>
<dbReference type="OrthoDB" id="3401648at2"/>
<keyword evidence="2" id="KW-1185">Reference proteome</keyword>
<reference evidence="1 2" key="1">
    <citation type="submission" date="2017-10" db="EMBL/GenBank/DDBJ databases">
        <title>Bacillus sp. nov., a halophilic bacterium isolated from a Keqin Lake.</title>
        <authorList>
            <person name="Wang H."/>
        </authorList>
    </citation>
    <scope>NUCLEOTIDE SEQUENCE [LARGE SCALE GENOMIC DNA]</scope>
    <source>
        <strain evidence="1 2">KCTC 13187</strain>
    </source>
</reference>
<organism evidence="1 2">
    <name type="scientific">Salipaludibacillus neizhouensis</name>
    <dbReference type="NCBI Taxonomy" id="885475"/>
    <lineage>
        <taxon>Bacteria</taxon>
        <taxon>Bacillati</taxon>
        <taxon>Bacillota</taxon>
        <taxon>Bacilli</taxon>
        <taxon>Bacillales</taxon>
        <taxon>Bacillaceae</taxon>
    </lineage>
</organism>
<evidence type="ECO:0008006" key="3">
    <source>
        <dbReference type="Google" id="ProtNLM"/>
    </source>
</evidence>
<dbReference type="RefSeq" id="WP_110938885.1">
    <property type="nucleotide sequence ID" value="NZ_KZ614148.1"/>
</dbReference>
<gene>
    <name evidence="1" type="ORF">CR203_24480</name>
</gene>